<feature type="region of interest" description="Disordered" evidence="1">
    <location>
        <begin position="919"/>
        <end position="945"/>
    </location>
</feature>
<feature type="region of interest" description="Disordered" evidence="1">
    <location>
        <begin position="1195"/>
        <end position="1241"/>
    </location>
</feature>
<dbReference type="EMBL" id="NWUJ01000001">
    <property type="protein sequence ID" value="PFH38559.1"/>
    <property type="molecule type" value="Genomic_DNA"/>
</dbReference>
<feature type="region of interest" description="Disordered" evidence="1">
    <location>
        <begin position="808"/>
        <end position="845"/>
    </location>
</feature>
<feature type="compositionally biased region" description="Basic and acidic residues" evidence="1">
    <location>
        <begin position="1444"/>
        <end position="1458"/>
    </location>
</feature>
<feature type="region of interest" description="Disordered" evidence="1">
    <location>
        <begin position="1289"/>
        <end position="1333"/>
    </location>
</feature>
<feature type="region of interest" description="Disordered" evidence="1">
    <location>
        <begin position="393"/>
        <end position="428"/>
    </location>
</feature>
<feature type="compositionally biased region" description="Polar residues" evidence="1">
    <location>
        <begin position="88"/>
        <end position="98"/>
    </location>
</feature>
<feature type="region of interest" description="Disordered" evidence="1">
    <location>
        <begin position="1411"/>
        <end position="1537"/>
    </location>
</feature>
<feature type="compositionally biased region" description="Low complexity" evidence="1">
    <location>
        <begin position="1067"/>
        <end position="1080"/>
    </location>
</feature>
<accession>A0A2A9MKS8</accession>
<feature type="compositionally biased region" description="Basic and acidic residues" evidence="1">
    <location>
        <begin position="1560"/>
        <end position="1569"/>
    </location>
</feature>
<feature type="compositionally biased region" description="Low complexity" evidence="1">
    <location>
        <begin position="483"/>
        <end position="496"/>
    </location>
</feature>
<feature type="compositionally biased region" description="Basic and acidic residues" evidence="1">
    <location>
        <begin position="1638"/>
        <end position="1647"/>
    </location>
</feature>
<feature type="region of interest" description="Disordered" evidence="1">
    <location>
        <begin position="446"/>
        <end position="523"/>
    </location>
</feature>
<feature type="region of interest" description="Disordered" evidence="1">
    <location>
        <begin position="75"/>
        <end position="98"/>
    </location>
</feature>
<proteinExistence type="predicted"/>
<comment type="caution">
    <text evidence="2">The sequence shown here is derived from an EMBL/GenBank/DDBJ whole genome shotgun (WGS) entry which is preliminary data.</text>
</comment>
<gene>
    <name evidence="2" type="ORF">BESB_009010</name>
</gene>
<feature type="compositionally biased region" description="Polar residues" evidence="1">
    <location>
        <begin position="876"/>
        <end position="885"/>
    </location>
</feature>
<dbReference type="RefSeq" id="XP_029222568.1">
    <property type="nucleotide sequence ID" value="XM_029359655.1"/>
</dbReference>
<evidence type="ECO:0000256" key="1">
    <source>
        <dbReference type="SAM" id="MobiDB-lite"/>
    </source>
</evidence>
<keyword evidence="3" id="KW-1185">Reference proteome</keyword>
<feature type="region of interest" description="Disordered" evidence="1">
    <location>
        <begin position="1057"/>
        <end position="1137"/>
    </location>
</feature>
<feature type="compositionally biased region" description="Basic and acidic residues" evidence="1">
    <location>
        <begin position="1692"/>
        <end position="1706"/>
    </location>
</feature>
<feature type="compositionally biased region" description="Polar residues" evidence="1">
    <location>
        <begin position="1221"/>
        <end position="1233"/>
    </location>
</feature>
<feature type="compositionally biased region" description="Basic and acidic residues" evidence="1">
    <location>
        <begin position="395"/>
        <end position="408"/>
    </location>
</feature>
<dbReference type="GeneID" id="40305963"/>
<dbReference type="VEuPathDB" id="ToxoDB:BESB_009010"/>
<sequence length="1787" mass="196339">MASQTSSARSPWKRHFETARERATLSANRYLQSSSSVVLSNQSRLSSLRGSASRTNETALLSAAHMARQNKFRAVDDGTPRHTGAGGPSSQSDCVSNSTTVATSAAGNREFLSFEEVKALTRFEGSESDYIPPKLNQEGIMSGGQTSRVTSQMERQLECVTVVRNLRKAEDTLERTVEMPAYITRSPAVQLGLEPVDFGDLKSTQRKEIEDSKMSLKNLDATKNRSTWPPKDEIPTLVHHNPSRNPLTQFAKLKHPIENREPADGWRGPVLPSLGSGLRYSEWSGMNAGDSSSAVAAWFMHKKSHEDRDEAGPKEPPGFLALLRNISEDPMQMKVPKKCPPPSKTVNTQAVSLTGGLLDIGDVSAKRATLTAVVKPRLKGSMRTVFLDDAAAAADHPRPCKPKSEKEAAVQTEPPAAPAKPAAREITPQRLLTSASKLLRVSRKQTRFASAATSSSSDSDESSSGTHAHATPSYGAARPASDGAPGSQQPAAAPAAEARHRGALTAASKKPKQATEEEKRAAAEQKARERYIEYVNLLNCFPGRALPNLKSEQDDVSDEPVQPQGFGFPTYYPPWAYVAEPVNAHSGAVGMLASAVPRVEVPILQGHTAAQEGESEDPDLSAAGLLEVPLMNLFFPGFDEFLYPGYDPNGAAPVAIPMIHMLPESPDVWENAVADAVRDEWRRAQREWEDLQRAQATAYKTAEAKARQRREKAIRRKQLAERKSDSDVEIQRTQRRLKTEIQHEYAEFVSTRGLLQRSMHQPLSRGAAAIGNCRGGKRAWTVFDRSTRTEATRRSQASSSYAMLPEEDDLFDTVPPPRRGRQVGARMTRGRRPRAPGGYSGTLHAPVSFRGADVLNAIGEPTKERGADSLTDRPVESSQVESLTSGEDVLERVEFERGRQRELDRMLDDLEPKLSRPLQRSVALRQRAARRASQRLPDTGEERPGDLAITAHGLRLKQRLQESEVAIKIKKTSGLVASGVVPPDVKELLLQGSGPRHSSSAEGRNEVAFVGLLGSPNPQGGILSTARDSKARVSNGGLLIGQAFPLKAVSAEPANFATATGTGPLQPNRRPSQESEPPSSDVLAQRPTPREASSDFEQERRMQRAFSPLPTFGRQLDTGDDEQHDGGEEVPTSQGGKGLIAEAAKSRARHPLTPNGGPVSQMGGRCYDTQQSRTMDSQPFCRQNAYSEPSLKNEITREDQEEVDPAENDKFLPNCEGISRSAETLSPRSSTSDGGAERRHTFRRCKPHGVGLAADALVSMNDEDLQTGEHYAEHRSFRKANSFFEARFAGQTDSPRSPSGYCNRTSQGQRPATEEQECSLPPETAGLDDEVNPHGGDINRFSLCGRKGELGRLHAAEEGQGLKTCWRAREVGASNRDLAAIPPASTTYDAEFYRRSQLLYKKYPHLRTLFTPPSTQEAHRPSKFPWDDEVIPTCRQGGSVSAYDDEHPSMNSRDDRSESSAVTQEKPEFPTIDSTSTGCSSLSNEETSFLDGSSNHRSFQSEKRPFLRRGLGQGGGRYRKDAGSGRKCPTGKSGILQRNKSVSDSSAYEETISFSENNPLEEHEGESRIRRAPSRPRKYSTVSMSKVTDDSLVTWSGLWPAARSFYRSSDLFCQRDNMSSKRLSIDRNPVVCLDDEAESSRDTDVPKKHPFLKKGGGRNAGQGKKREEYALSSAGSTPRRLQCTSPTRTVGRRAEKSDTEVHSAGERRTRVRWRFEEKQKSHSVSACESKTSSTQSCISPRCSSTREEKRAGRSDKVPYTLLMDLSSHFLRPRVRWGHPLTQTFFED</sequence>
<reference evidence="2 3" key="1">
    <citation type="submission" date="2017-09" db="EMBL/GenBank/DDBJ databases">
        <title>Genome sequencing of Besnoitia besnoiti strain Bb-Ger1.</title>
        <authorList>
            <person name="Schares G."/>
            <person name="Venepally P."/>
            <person name="Lorenzi H.A."/>
        </authorList>
    </citation>
    <scope>NUCLEOTIDE SEQUENCE [LARGE SCALE GENOMIC DNA]</scope>
    <source>
        <strain evidence="2 3">Bb-Ger1</strain>
    </source>
</reference>
<feature type="region of interest" description="Disordered" evidence="1">
    <location>
        <begin position="222"/>
        <end position="244"/>
    </location>
</feature>
<feature type="region of interest" description="Disordered" evidence="1">
    <location>
        <begin position="1637"/>
        <end position="1706"/>
    </location>
</feature>
<dbReference type="KEGG" id="bbes:BESB_009010"/>
<feature type="region of interest" description="Disordered" evidence="1">
    <location>
        <begin position="1556"/>
        <end position="1577"/>
    </location>
</feature>
<protein>
    <submittedName>
        <fullName evidence="2">Uncharacterized protein</fullName>
    </submittedName>
</protein>
<feature type="compositionally biased region" description="Basic and acidic residues" evidence="1">
    <location>
        <begin position="863"/>
        <end position="875"/>
    </location>
</feature>
<name>A0A2A9MKS8_BESBE</name>
<feature type="compositionally biased region" description="Basic and acidic residues" evidence="1">
    <location>
        <begin position="1088"/>
        <end position="1102"/>
    </location>
</feature>
<feature type="compositionally biased region" description="Polar residues" evidence="1">
    <location>
        <begin position="1472"/>
        <end position="1498"/>
    </location>
</feature>
<dbReference type="Proteomes" id="UP000224006">
    <property type="component" value="Chromosome I"/>
</dbReference>
<feature type="compositionally biased region" description="Polar residues" evidence="1">
    <location>
        <begin position="1291"/>
        <end position="1310"/>
    </location>
</feature>
<evidence type="ECO:0000313" key="2">
    <source>
        <dbReference type="EMBL" id="PFH38559.1"/>
    </source>
</evidence>
<dbReference type="OrthoDB" id="330591at2759"/>
<feature type="region of interest" description="Disordered" evidence="1">
    <location>
        <begin position="863"/>
        <end position="887"/>
    </location>
</feature>
<feature type="compositionally biased region" description="Basic and acidic residues" evidence="1">
    <location>
        <begin position="513"/>
        <end position="523"/>
    </location>
</feature>
<evidence type="ECO:0000313" key="3">
    <source>
        <dbReference type="Proteomes" id="UP000224006"/>
    </source>
</evidence>
<organism evidence="2 3">
    <name type="scientific">Besnoitia besnoiti</name>
    <name type="common">Apicomplexan protozoan</name>
    <dbReference type="NCBI Taxonomy" id="94643"/>
    <lineage>
        <taxon>Eukaryota</taxon>
        <taxon>Sar</taxon>
        <taxon>Alveolata</taxon>
        <taxon>Apicomplexa</taxon>
        <taxon>Conoidasida</taxon>
        <taxon>Coccidia</taxon>
        <taxon>Eucoccidiorida</taxon>
        <taxon>Eimeriorina</taxon>
        <taxon>Sarcocystidae</taxon>
        <taxon>Besnoitia</taxon>
    </lineage>
</organism>